<keyword evidence="5" id="KW-0220">Diaminopimelate biosynthesis</keyword>
<dbReference type="CDD" id="cd00408">
    <property type="entry name" value="DHDPS-like"/>
    <property type="match status" value="1"/>
</dbReference>
<evidence type="ECO:0000256" key="2">
    <source>
        <dbReference type="ARBA" id="ARBA00005120"/>
    </source>
</evidence>
<keyword evidence="4" id="KW-0028">Amino-acid biosynthesis</keyword>
<dbReference type="PIRSF" id="PIRSF001365">
    <property type="entry name" value="DHDPS"/>
    <property type="match status" value="1"/>
</dbReference>
<dbReference type="Proteomes" id="UP000002706">
    <property type="component" value="Chromosome"/>
</dbReference>
<dbReference type="EC" id="4.3.3.7" evidence="3 10"/>
<dbReference type="InterPro" id="IPR002220">
    <property type="entry name" value="DapA-like"/>
</dbReference>
<comment type="pathway">
    <text evidence="2">Amino-acid biosynthesis; L-lysine biosynthesis via DAP pathway; (S)-tetrahydrodipicolinate from L-aspartate: step 3/4.</text>
</comment>
<dbReference type="STRING" id="246194.CHY_1320"/>
<dbReference type="AlphaFoldDB" id="Q3ACI0"/>
<dbReference type="GO" id="GO:0019877">
    <property type="term" value="P:diaminopimelate biosynthetic process"/>
    <property type="evidence" value="ECO:0007669"/>
    <property type="project" value="UniProtKB-KW"/>
</dbReference>
<dbReference type="PROSITE" id="PS00666">
    <property type="entry name" value="DHDPS_2"/>
    <property type="match status" value="1"/>
</dbReference>
<dbReference type="eggNOG" id="COG0329">
    <property type="taxonomic scope" value="Bacteria"/>
</dbReference>
<evidence type="ECO:0000256" key="3">
    <source>
        <dbReference type="ARBA" id="ARBA00012086"/>
    </source>
</evidence>
<dbReference type="GO" id="GO:0008840">
    <property type="term" value="F:4-hydroxy-tetrahydrodipicolinate synthase activity"/>
    <property type="evidence" value="ECO:0007669"/>
    <property type="project" value="UniProtKB-UniRule"/>
</dbReference>
<reference evidence="14 15" key="1">
    <citation type="journal article" date="2005" name="PLoS Genet.">
        <title>Life in hot carbon monoxide: the complete genome sequence of Carboxydothermus hydrogenoformans Z-2901.</title>
        <authorList>
            <person name="Wu M."/>
            <person name="Ren Q."/>
            <person name="Durkin A.S."/>
            <person name="Daugherty S.C."/>
            <person name="Brinkac L.M."/>
            <person name="Dodson R.J."/>
            <person name="Madupu R."/>
            <person name="Sullivan S.A."/>
            <person name="Kolonay J.F."/>
            <person name="Haft D.H."/>
            <person name="Nelson W.C."/>
            <person name="Tallon L.J."/>
            <person name="Jones K.M."/>
            <person name="Ulrich L.E."/>
            <person name="Gonzalez J.M."/>
            <person name="Zhulin I.B."/>
            <person name="Robb F.T."/>
            <person name="Eisen J.A."/>
        </authorList>
    </citation>
    <scope>NUCLEOTIDE SEQUENCE [LARGE SCALE GENOMIC DNA]</scope>
    <source>
        <strain evidence="15">ATCC BAA-161 / DSM 6008 / Z-2901</strain>
    </source>
</reference>
<evidence type="ECO:0000256" key="1">
    <source>
        <dbReference type="ARBA" id="ARBA00003294"/>
    </source>
</evidence>
<evidence type="ECO:0000256" key="4">
    <source>
        <dbReference type="ARBA" id="ARBA00022605"/>
    </source>
</evidence>
<dbReference type="EMBL" id="CP000141">
    <property type="protein sequence ID" value="ABB14175.1"/>
    <property type="molecule type" value="Genomic_DNA"/>
</dbReference>
<feature type="binding site" evidence="13">
    <location>
        <position position="213"/>
    </location>
    <ligand>
        <name>pyruvate</name>
        <dbReference type="ChEBI" id="CHEBI:15361"/>
    </ligand>
</feature>
<evidence type="ECO:0000256" key="6">
    <source>
        <dbReference type="ARBA" id="ARBA00023154"/>
    </source>
</evidence>
<comment type="similarity">
    <text evidence="11">Belongs to the DapA family.</text>
</comment>
<keyword evidence="8" id="KW-0704">Schiff base</keyword>
<dbReference type="InParanoid" id="Q3ACI0"/>
<evidence type="ECO:0000256" key="8">
    <source>
        <dbReference type="ARBA" id="ARBA00023270"/>
    </source>
</evidence>
<accession>Q3ACI0</accession>
<dbReference type="PANTHER" id="PTHR12128">
    <property type="entry name" value="DIHYDRODIPICOLINATE SYNTHASE"/>
    <property type="match status" value="1"/>
</dbReference>
<keyword evidence="15" id="KW-1185">Reference proteome</keyword>
<evidence type="ECO:0000256" key="5">
    <source>
        <dbReference type="ARBA" id="ARBA00022915"/>
    </source>
</evidence>
<sequence>MTEILNKFRGVIPPMLTIFKEDGTFDWEGNKALIDFLINGGVHGIFVLGSSGEFSHLNAEERKEFAKFVVDYVAGRVPVLVGTGSSNTKEVVELTKHAKEIGADGVVVVSPYYWGLSEKNLYQHFATVAKVVDIPIVLYNFPDLTGQNLSPSLVAKLASDFPNIVGIKDTIDSIAHIRELILQVKTVRPDFSVLAGYDDHLFNTLAMGGDGVIPGTANFAPHIPVNIYNNFVKGNIEESMNWHRKLLRLPRIYSLDKPAISLLKEACKLCGLPVESYIRQPAGRADEAAVENLKTLLREAGLIK</sequence>
<dbReference type="PRINTS" id="PR00146">
    <property type="entry name" value="DHPICSNTHASE"/>
</dbReference>
<evidence type="ECO:0000256" key="12">
    <source>
        <dbReference type="PIRSR" id="PIRSR001365-1"/>
    </source>
</evidence>
<dbReference type="SMART" id="SM01130">
    <property type="entry name" value="DHDPS"/>
    <property type="match status" value="1"/>
</dbReference>
<comment type="function">
    <text evidence="1">Catalyzes the condensation of (S)-aspartate-beta-semialdehyde [(S)-ASA] and pyruvate to 4-hydroxy-tetrahydrodipicolinate (HTPA).</text>
</comment>
<keyword evidence="6" id="KW-0457">Lysine biosynthesis</keyword>
<keyword evidence="7 11" id="KW-0456">Lyase</keyword>
<evidence type="ECO:0000256" key="7">
    <source>
        <dbReference type="ARBA" id="ARBA00023239"/>
    </source>
</evidence>
<gene>
    <name evidence="14" type="primary">dapA2</name>
    <name evidence="14" type="ordered locus">CHY_1320</name>
</gene>
<dbReference type="OrthoDB" id="9771791at2"/>
<dbReference type="InterPro" id="IPR005263">
    <property type="entry name" value="DapA"/>
</dbReference>
<dbReference type="SUPFAM" id="SSF51569">
    <property type="entry name" value="Aldolase"/>
    <property type="match status" value="1"/>
</dbReference>
<dbReference type="KEGG" id="chy:CHY_1320"/>
<dbReference type="GO" id="GO:0005829">
    <property type="term" value="C:cytosol"/>
    <property type="evidence" value="ECO:0007669"/>
    <property type="project" value="TreeGrafter"/>
</dbReference>
<dbReference type="RefSeq" id="WP_011344230.1">
    <property type="nucleotide sequence ID" value="NC_007503.1"/>
</dbReference>
<feature type="active site" description="Proton donor/acceptor" evidence="12">
    <location>
        <position position="139"/>
    </location>
</feature>
<dbReference type="NCBIfam" id="TIGR00674">
    <property type="entry name" value="dapA"/>
    <property type="match status" value="1"/>
</dbReference>
<organism evidence="14 15">
    <name type="scientific">Carboxydothermus hydrogenoformans (strain ATCC BAA-161 / DSM 6008 / Z-2901)</name>
    <dbReference type="NCBI Taxonomy" id="246194"/>
    <lineage>
        <taxon>Bacteria</taxon>
        <taxon>Bacillati</taxon>
        <taxon>Bacillota</taxon>
        <taxon>Clostridia</taxon>
        <taxon>Thermoanaerobacterales</taxon>
        <taxon>Thermoanaerobacteraceae</taxon>
        <taxon>Carboxydothermus</taxon>
    </lineage>
</organism>
<evidence type="ECO:0000256" key="11">
    <source>
        <dbReference type="PIRNR" id="PIRNR001365"/>
    </source>
</evidence>
<protein>
    <recommendedName>
        <fullName evidence="3 10">4-hydroxy-tetrahydrodipicolinate synthase</fullName>
        <ecNumber evidence="3 10">4.3.3.7</ecNumber>
    </recommendedName>
</protein>
<dbReference type="UniPathway" id="UPA00034">
    <property type="reaction ID" value="UER00017"/>
</dbReference>
<evidence type="ECO:0000256" key="9">
    <source>
        <dbReference type="ARBA" id="ARBA00047836"/>
    </source>
</evidence>
<proteinExistence type="inferred from homology"/>
<evidence type="ECO:0000256" key="13">
    <source>
        <dbReference type="PIRSR" id="PIRSR001365-2"/>
    </source>
</evidence>
<dbReference type="GO" id="GO:0009089">
    <property type="term" value="P:lysine biosynthetic process via diaminopimelate"/>
    <property type="evidence" value="ECO:0007669"/>
    <property type="project" value="UniProtKB-UniRule"/>
</dbReference>
<dbReference type="Pfam" id="PF00701">
    <property type="entry name" value="DHDPS"/>
    <property type="match status" value="1"/>
</dbReference>
<dbReference type="HOGENOM" id="CLU_049343_5_1_9"/>
<comment type="catalytic activity">
    <reaction evidence="9">
        <text>L-aspartate 4-semialdehyde + pyruvate = (2S,4S)-4-hydroxy-2,3,4,5-tetrahydrodipicolinate + H2O + H(+)</text>
        <dbReference type="Rhea" id="RHEA:34171"/>
        <dbReference type="ChEBI" id="CHEBI:15361"/>
        <dbReference type="ChEBI" id="CHEBI:15377"/>
        <dbReference type="ChEBI" id="CHEBI:15378"/>
        <dbReference type="ChEBI" id="CHEBI:67139"/>
        <dbReference type="ChEBI" id="CHEBI:537519"/>
        <dbReference type="EC" id="4.3.3.7"/>
    </reaction>
</comment>
<dbReference type="Gene3D" id="3.20.20.70">
    <property type="entry name" value="Aldolase class I"/>
    <property type="match status" value="1"/>
</dbReference>
<dbReference type="InterPro" id="IPR020625">
    <property type="entry name" value="Schiff_base-form_aldolases_AS"/>
</dbReference>
<evidence type="ECO:0000256" key="10">
    <source>
        <dbReference type="NCBIfam" id="TIGR00674"/>
    </source>
</evidence>
<evidence type="ECO:0000313" key="14">
    <source>
        <dbReference type="EMBL" id="ABB14175.1"/>
    </source>
</evidence>
<dbReference type="PANTHER" id="PTHR12128:SF28">
    <property type="entry name" value="2-DEHYDRO-3-DEOXY-D-GLUCONATE ALDOLASE YAGE-RELATED"/>
    <property type="match status" value="1"/>
</dbReference>
<name>Q3ACI0_CARHZ</name>
<evidence type="ECO:0000313" key="15">
    <source>
        <dbReference type="Proteomes" id="UP000002706"/>
    </source>
</evidence>
<dbReference type="InterPro" id="IPR013785">
    <property type="entry name" value="Aldolase_TIM"/>
</dbReference>
<feature type="active site" description="Schiff-base intermediate with substrate" evidence="12">
    <location>
        <position position="168"/>
    </location>
</feature>